<feature type="domain" description="PUM-HD" evidence="5">
    <location>
        <begin position="1"/>
        <end position="103"/>
    </location>
</feature>
<reference evidence="6 7" key="1">
    <citation type="journal article" date="2023" name="Hortic Res">
        <title>The complete reference genome for grapevine (Vitis vinifera L.) genetics and breeding.</title>
        <authorList>
            <person name="Shi X."/>
            <person name="Cao S."/>
            <person name="Wang X."/>
            <person name="Huang S."/>
            <person name="Wang Y."/>
            <person name="Liu Z."/>
            <person name="Liu W."/>
            <person name="Leng X."/>
            <person name="Peng Y."/>
            <person name="Wang N."/>
            <person name="Wang Y."/>
            <person name="Ma Z."/>
            <person name="Xu X."/>
            <person name="Zhang F."/>
            <person name="Xue H."/>
            <person name="Zhong H."/>
            <person name="Wang Y."/>
            <person name="Zhang K."/>
            <person name="Velt A."/>
            <person name="Avia K."/>
            <person name="Holtgrawe D."/>
            <person name="Grimplet J."/>
            <person name="Matus J.T."/>
            <person name="Ware D."/>
            <person name="Wu X."/>
            <person name="Wang H."/>
            <person name="Liu C."/>
            <person name="Fang Y."/>
            <person name="Rustenholz C."/>
            <person name="Cheng Z."/>
            <person name="Xiao H."/>
            <person name="Zhou Y."/>
        </authorList>
    </citation>
    <scope>NUCLEOTIDE SEQUENCE [LARGE SCALE GENOMIC DNA]</scope>
    <source>
        <strain evidence="7">cv. Pinot noir / PN40024</strain>
        <tissue evidence="6">Leaf</tissue>
    </source>
</reference>
<protein>
    <recommendedName>
        <fullName evidence="5">PUM-HD domain-containing protein</fullName>
    </recommendedName>
</protein>
<dbReference type="PROSITE" id="PS50302">
    <property type="entry name" value="PUM"/>
    <property type="match status" value="2"/>
</dbReference>
<dbReference type="InterPro" id="IPR001313">
    <property type="entry name" value="Pumilio_RNA-bd_rpt"/>
</dbReference>
<dbReference type="PANTHER" id="PTHR12537">
    <property type="entry name" value="RNA BINDING PROTEIN PUMILIO-RELATED"/>
    <property type="match status" value="1"/>
</dbReference>
<evidence type="ECO:0000313" key="6">
    <source>
        <dbReference type="EMBL" id="WJZ87573.1"/>
    </source>
</evidence>
<proteinExistence type="predicted"/>
<feature type="repeat" description="Pumilio" evidence="4">
    <location>
        <begin position="69"/>
        <end position="103"/>
    </location>
</feature>
<feature type="repeat" description="Pumilio" evidence="4">
    <location>
        <begin position="33"/>
        <end position="68"/>
    </location>
</feature>
<dbReference type="Proteomes" id="UP001227230">
    <property type="component" value="Chromosome 5"/>
</dbReference>
<dbReference type="SMART" id="SM00025">
    <property type="entry name" value="Pumilio"/>
    <property type="match status" value="2"/>
</dbReference>
<dbReference type="PROSITE" id="PS50303">
    <property type="entry name" value="PUM_HD"/>
    <property type="match status" value="1"/>
</dbReference>
<keyword evidence="7" id="KW-1185">Reference proteome</keyword>
<dbReference type="EMBL" id="CP126652">
    <property type="protein sequence ID" value="WJZ87573.1"/>
    <property type="molecule type" value="Genomic_DNA"/>
</dbReference>
<evidence type="ECO:0000256" key="1">
    <source>
        <dbReference type="ARBA" id="ARBA00022737"/>
    </source>
</evidence>
<evidence type="ECO:0000256" key="3">
    <source>
        <dbReference type="ARBA" id="ARBA00022884"/>
    </source>
</evidence>
<dbReference type="InterPro" id="IPR011989">
    <property type="entry name" value="ARM-like"/>
</dbReference>
<keyword evidence="2" id="KW-0810">Translation regulation</keyword>
<evidence type="ECO:0000313" key="7">
    <source>
        <dbReference type="Proteomes" id="UP001227230"/>
    </source>
</evidence>
<dbReference type="InterPro" id="IPR016024">
    <property type="entry name" value="ARM-type_fold"/>
</dbReference>
<evidence type="ECO:0000256" key="4">
    <source>
        <dbReference type="PROSITE-ProRule" id="PRU00317"/>
    </source>
</evidence>
<accession>A0ABY9BXA7</accession>
<dbReference type="InterPro" id="IPR033133">
    <property type="entry name" value="PUM-HD"/>
</dbReference>
<name>A0ABY9BXA7_VITVI</name>
<dbReference type="SUPFAM" id="SSF48371">
    <property type="entry name" value="ARM repeat"/>
    <property type="match status" value="1"/>
</dbReference>
<organism evidence="6 7">
    <name type="scientific">Vitis vinifera</name>
    <name type="common">Grape</name>
    <dbReference type="NCBI Taxonomy" id="29760"/>
    <lineage>
        <taxon>Eukaryota</taxon>
        <taxon>Viridiplantae</taxon>
        <taxon>Streptophyta</taxon>
        <taxon>Embryophyta</taxon>
        <taxon>Tracheophyta</taxon>
        <taxon>Spermatophyta</taxon>
        <taxon>Magnoliopsida</taxon>
        <taxon>eudicotyledons</taxon>
        <taxon>Gunneridae</taxon>
        <taxon>Pentapetalae</taxon>
        <taxon>rosids</taxon>
        <taxon>Vitales</taxon>
        <taxon>Vitaceae</taxon>
        <taxon>Viteae</taxon>
        <taxon>Vitis</taxon>
    </lineage>
</organism>
<keyword evidence="3" id="KW-0694">RNA-binding</keyword>
<dbReference type="PANTHER" id="PTHR12537:SF191">
    <property type="entry name" value="PUMILIO-LIKE 12"/>
    <property type="match status" value="1"/>
</dbReference>
<evidence type="ECO:0000256" key="2">
    <source>
        <dbReference type="ARBA" id="ARBA00022845"/>
    </source>
</evidence>
<dbReference type="Pfam" id="PF00806">
    <property type="entry name" value="PUF"/>
    <property type="match status" value="2"/>
</dbReference>
<evidence type="ECO:0000259" key="5">
    <source>
        <dbReference type="PROSITE" id="PS50303"/>
    </source>
</evidence>
<keyword evidence="1" id="KW-0677">Repeat</keyword>
<gene>
    <name evidence="6" type="ORF">VitviT2T_006943</name>
</gene>
<sequence>MPGYIEFFLEAKSAHYVEPAADCYGCLRLLLSTIIANALILSQDPFGNYVVQHVFELEGSGARTELLNQLEGQYRHLSMWKYSSNVVEKYLKYAGEEQFACII</sequence>
<dbReference type="Gene3D" id="1.25.10.10">
    <property type="entry name" value="Leucine-rich Repeat Variant"/>
    <property type="match status" value="1"/>
</dbReference>